<name>A0ABW1NHQ9_9ACTN</name>
<evidence type="ECO:0000313" key="1">
    <source>
        <dbReference type="EMBL" id="MFC6082292.1"/>
    </source>
</evidence>
<keyword evidence="2" id="KW-1185">Reference proteome</keyword>
<dbReference type="EMBL" id="JBHSRF010000015">
    <property type="protein sequence ID" value="MFC6082292.1"/>
    <property type="molecule type" value="Genomic_DNA"/>
</dbReference>
<comment type="caution">
    <text evidence="1">The sequence shown here is derived from an EMBL/GenBank/DDBJ whole genome shotgun (WGS) entry which is preliminary data.</text>
</comment>
<evidence type="ECO:0000313" key="2">
    <source>
        <dbReference type="Proteomes" id="UP001596137"/>
    </source>
</evidence>
<proteinExistence type="predicted"/>
<sequence>MSVAYEHYPELHGLIERLRPEQAEEVRAHVLRLVEPPRSGLRVLRVFDGPAESLGAQSEEIIHREAGSW</sequence>
<dbReference type="Proteomes" id="UP001596137">
    <property type="component" value="Unassembled WGS sequence"/>
</dbReference>
<accession>A0ABW1NHQ9</accession>
<gene>
    <name evidence="1" type="ORF">ACFP1K_14095</name>
</gene>
<reference evidence="2" key="1">
    <citation type="journal article" date="2019" name="Int. J. Syst. Evol. Microbiol.">
        <title>The Global Catalogue of Microorganisms (GCM) 10K type strain sequencing project: providing services to taxonomists for standard genome sequencing and annotation.</title>
        <authorList>
            <consortium name="The Broad Institute Genomics Platform"/>
            <consortium name="The Broad Institute Genome Sequencing Center for Infectious Disease"/>
            <person name="Wu L."/>
            <person name="Ma J."/>
        </authorList>
    </citation>
    <scope>NUCLEOTIDE SEQUENCE [LARGE SCALE GENOMIC DNA]</scope>
    <source>
        <strain evidence="2">JCM 30346</strain>
    </source>
</reference>
<dbReference type="RefSeq" id="WP_380751992.1">
    <property type="nucleotide sequence ID" value="NZ_JBHSRF010000015.1"/>
</dbReference>
<organism evidence="1 2">
    <name type="scientific">Sphaerisporangium aureirubrum</name>
    <dbReference type="NCBI Taxonomy" id="1544736"/>
    <lineage>
        <taxon>Bacteria</taxon>
        <taxon>Bacillati</taxon>
        <taxon>Actinomycetota</taxon>
        <taxon>Actinomycetes</taxon>
        <taxon>Streptosporangiales</taxon>
        <taxon>Streptosporangiaceae</taxon>
        <taxon>Sphaerisporangium</taxon>
    </lineage>
</organism>
<protein>
    <submittedName>
        <fullName evidence="1">Uncharacterized protein</fullName>
    </submittedName>
</protein>